<name>A0A9D4M0M1_DREPO</name>
<accession>A0A9D4M0M1</accession>
<feature type="region of interest" description="Disordered" evidence="1">
    <location>
        <begin position="1"/>
        <end position="20"/>
    </location>
</feature>
<evidence type="ECO:0000313" key="3">
    <source>
        <dbReference type="Proteomes" id="UP000828390"/>
    </source>
</evidence>
<dbReference type="AlphaFoldDB" id="A0A9D4M0M1"/>
<protein>
    <submittedName>
        <fullName evidence="2">Uncharacterized protein</fullName>
    </submittedName>
</protein>
<reference evidence="2" key="1">
    <citation type="journal article" date="2019" name="bioRxiv">
        <title>The Genome of the Zebra Mussel, Dreissena polymorpha: A Resource for Invasive Species Research.</title>
        <authorList>
            <person name="McCartney M.A."/>
            <person name="Auch B."/>
            <person name="Kono T."/>
            <person name="Mallez S."/>
            <person name="Zhang Y."/>
            <person name="Obille A."/>
            <person name="Becker A."/>
            <person name="Abrahante J.E."/>
            <person name="Garbe J."/>
            <person name="Badalamenti J.P."/>
            <person name="Herman A."/>
            <person name="Mangelson H."/>
            <person name="Liachko I."/>
            <person name="Sullivan S."/>
            <person name="Sone E.D."/>
            <person name="Koren S."/>
            <person name="Silverstein K.A.T."/>
            <person name="Beckman K.B."/>
            <person name="Gohl D.M."/>
        </authorList>
    </citation>
    <scope>NUCLEOTIDE SEQUENCE</scope>
    <source>
        <strain evidence="2">Duluth1</strain>
        <tissue evidence="2">Whole animal</tissue>
    </source>
</reference>
<dbReference type="EMBL" id="JAIWYP010000002">
    <property type="protein sequence ID" value="KAH3867655.1"/>
    <property type="molecule type" value="Genomic_DNA"/>
</dbReference>
<comment type="caution">
    <text evidence="2">The sequence shown here is derived from an EMBL/GenBank/DDBJ whole genome shotgun (WGS) entry which is preliminary data.</text>
</comment>
<evidence type="ECO:0000313" key="2">
    <source>
        <dbReference type="EMBL" id="KAH3867655.1"/>
    </source>
</evidence>
<dbReference type="Proteomes" id="UP000828390">
    <property type="component" value="Unassembled WGS sequence"/>
</dbReference>
<keyword evidence="3" id="KW-1185">Reference proteome</keyword>
<organism evidence="2 3">
    <name type="scientific">Dreissena polymorpha</name>
    <name type="common">Zebra mussel</name>
    <name type="synonym">Mytilus polymorpha</name>
    <dbReference type="NCBI Taxonomy" id="45954"/>
    <lineage>
        <taxon>Eukaryota</taxon>
        <taxon>Metazoa</taxon>
        <taxon>Spiralia</taxon>
        <taxon>Lophotrochozoa</taxon>
        <taxon>Mollusca</taxon>
        <taxon>Bivalvia</taxon>
        <taxon>Autobranchia</taxon>
        <taxon>Heteroconchia</taxon>
        <taxon>Euheterodonta</taxon>
        <taxon>Imparidentia</taxon>
        <taxon>Neoheterodontei</taxon>
        <taxon>Myida</taxon>
        <taxon>Dreissenoidea</taxon>
        <taxon>Dreissenidae</taxon>
        <taxon>Dreissena</taxon>
    </lineage>
</organism>
<reference evidence="2" key="2">
    <citation type="submission" date="2020-11" db="EMBL/GenBank/DDBJ databases">
        <authorList>
            <person name="McCartney M.A."/>
            <person name="Auch B."/>
            <person name="Kono T."/>
            <person name="Mallez S."/>
            <person name="Becker A."/>
            <person name="Gohl D.M."/>
            <person name="Silverstein K.A.T."/>
            <person name="Koren S."/>
            <person name="Bechman K.B."/>
            <person name="Herman A."/>
            <person name="Abrahante J.E."/>
            <person name="Garbe J."/>
        </authorList>
    </citation>
    <scope>NUCLEOTIDE SEQUENCE</scope>
    <source>
        <strain evidence="2">Duluth1</strain>
        <tissue evidence="2">Whole animal</tissue>
    </source>
</reference>
<sequence length="80" mass="9003">MQDLKSPWKSLGKLSNPSNSTLASDVMFVASSTNKKQLLESPMLTATNRTPGMHACKIKEAFWKTVCIHVRKRPSQMILR</sequence>
<proteinExistence type="predicted"/>
<evidence type="ECO:0000256" key="1">
    <source>
        <dbReference type="SAM" id="MobiDB-lite"/>
    </source>
</evidence>
<gene>
    <name evidence="2" type="ORF">DPMN_030787</name>
</gene>